<dbReference type="InterPro" id="IPR036129">
    <property type="entry name" value="Glycerate_kinase_sf"/>
</dbReference>
<evidence type="ECO:0000256" key="4">
    <source>
        <dbReference type="PIRNR" id="PIRNR006078"/>
    </source>
</evidence>
<name>A0A5E4VDF3_9BURK</name>
<dbReference type="Pfam" id="PF02595">
    <property type="entry name" value="Gly_kinase"/>
    <property type="match status" value="1"/>
</dbReference>
<evidence type="ECO:0000256" key="1">
    <source>
        <dbReference type="ARBA" id="ARBA00006284"/>
    </source>
</evidence>
<evidence type="ECO:0000313" key="6">
    <source>
        <dbReference type="Proteomes" id="UP000333828"/>
    </source>
</evidence>
<dbReference type="GO" id="GO:0008887">
    <property type="term" value="F:glycerate kinase activity"/>
    <property type="evidence" value="ECO:0007669"/>
    <property type="project" value="UniProtKB-UniRule"/>
</dbReference>
<dbReference type="GO" id="GO:0031388">
    <property type="term" value="P:organic acid phosphorylation"/>
    <property type="evidence" value="ECO:0007669"/>
    <property type="project" value="UniProtKB-UniRule"/>
</dbReference>
<dbReference type="RefSeq" id="WP_150685045.1">
    <property type="nucleotide sequence ID" value="NZ_CABPSI010000003.1"/>
</dbReference>
<dbReference type="PIRSF" id="PIRSF006078">
    <property type="entry name" value="GlxK"/>
    <property type="match status" value="1"/>
</dbReference>
<dbReference type="PANTHER" id="PTHR21599">
    <property type="entry name" value="GLYCERATE KINASE"/>
    <property type="match status" value="1"/>
</dbReference>
<dbReference type="Gene3D" id="3.40.50.10350">
    <property type="entry name" value="Glycerate kinase, domain 1"/>
    <property type="match status" value="1"/>
</dbReference>
<dbReference type="PANTHER" id="PTHR21599:SF0">
    <property type="entry name" value="GLYCERATE KINASE"/>
    <property type="match status" value="1"/>
</dbReference>
<keyword evidence="3 4" id="KW-0418">Kinase</keyword>
<evidence type="ECO:0000256" key="2">
    <source>
        <dbReference type="ARBA" id="ARBA00022679"/>
    </source>
</evidence>
<dbReference type="Gene3D" id="3.90.1510.10">
    <property type="entry name" value="Glycerate kinase, domain 2"/>
    <property type="match status" value="1"/>
</dbReference>
<evidence type="ECO:0000256" key="3">
    <source>
        <dbReference type="ARBA" id="ARBA00022777"/>
    </source>
</evidence>
<organism evidence="5 6">
    <name type="scientific">Pandoraea iniqua</name>
    <dbReference type="NCBI Taxonomy" id="2508288"/>
    <lineage>
        <taxon>Bacteria</taxon>
        <taxon>Pseudomonadati</taxon>
        <taxon>Pseudomonadota</taxon>
        <taxon>Betaproteobacteria</taxon>
        <taxon>Burkholderiales</taxon>
        <taxon>Burkholderiaceae</taxon>
        <taxon>Pandoraea</taxon>
    </lineage>
</organism>
<proteinExistence type="inferred from homology"/>
<protein>
    <submittedName>
        <fullName evidence="5">Glycerate 2-kinase</fullName>
        <ecNumber evidence="5">2.7.1.165</ecNumber>
    </submittedName>
</protein>
<evidence type="ECO:0000313" key="5">
    <source>
        <dbReference type="EMBL" id="VVE10166.1"/>
    </source>
</evidence>
<comment type="similarity">
    <text evidence="1 4">Belongs to the glycerate kinase type-1 family.</text>
</comment>
<keyword evidence="6" id="KW-1185">Reference proteome</keyword>
<dbReference type="NCBIfam" id="TIGR00045">
    <property type="entry name" value="glycerate kinase"/>
    <property type="match status" value="1"/>
</dbReference>
<dbReference type="InterPro" id="IPR018197">
    <property type="entry name" value="Glycerate_kinase_RE-like"/>
</dbReference>
<keyword evidence="2 4" id="KW-0808">Transferase</keyword>
<dbReference type="InterPro" id="IPR018193">
    <property type="entry name" value="Glyc_kinase_flavodox-like_fold"/>
</dbReference>
<reference evidence="5 6" key="1">
    <citation type="submission" date="2019-08" db="EMBL/GenBank/DDBJ databases">
        <authorList>
            <person name="Peeters C."/>
        </authorList>
    </citation>
    <scope>NUCLEOTIDE SEQUENCE [LARGE SCALE GENOMIC DNA]</scope>
    <source>
        <strain evidence="5 6">LMG 31115</strain>
    </source>
</reference>
<dbReference type="InterPro" id="IPR004381">
    <property type="entry name" value="Glycerate_kinase"/>
</dbReference>
<dbReference type="GO" id="GO:0043798">
    <property type="term" value="F:glycerate 2-kinase activity"/>
    <property type="evidence" value="ECO:0007669"/>
    <property type="project" value="UniProtKB-EC"/>
</dbReference>
<accession>A0A5E4VDF3</accession>
<dbReference type="SUPFAM" id="SSF110738">
    <property type="entry name" value="Glycerate kinase I"/>
    <property type="match status" value="1"/>
</dbReference>
<sequence length="384" mass="38925">MKVVIAPDSFKESLSATEAAHAIRTGFSAIFPHAEFVLVPIADGGEGTVAALVRALGGEYRLERVSDPLGRPVDAQYGVAPDGVALIEVAAASGLACLTPAERNPLTASSRGTGELMLAALDAGLRRFVIGLGGSATNDAGQGILCALGARFLDENGHDIAPGGASLRTVTRVDVSRLDKRLRECVIELACDVDNPLCGETGASAIFGPQKGATSDHVSVLDDALNHFAKVLERDLSVPPGLAAIPGGGAAGGIGATLNAVLGARLRAGADIIAEASRLDDAIDGASLVITGEGRVDSQTVRGKAPAAVARIARQKGVPVIALGGSIGESGSDDELLYGAGIHAVFGAVRAPCTIENALRHAHQNLQASARNIAAAIRIGQTLS</sequence>
<gene>
    <name evidence="5" type="primary">garK_2</name>
    <name evidence="5" type="ORF">PIN31115_02575</name>
</gene>
<dbReference type="AlphaFoldDB" id="A0A5E4VDF3"/>
<dbReference type="EC" id="2.7.1.165" evidence="5"/>
<dbReference type="EMBL" id="CABPSI010000003">
    <property type="protein sequence ID" value="VVE10166.1"/>
    <property type="molecule type" value="Genomic_DNA"/>
</dbReference>
<dbReference type="Proteomes" id="UP000333828">
    <property type="component" value="Unassembled WGS sequence"/>
</dbReference>